<dbReference type="Gene3D" id="1.10.10.10">
    <property type="entry name" value="Winged helix-like DNA-binding domain superfamily/Winged helix DNA-binding domain"/>
    <property type="match status" value="1"/>
</dbReference>
<dbReference type="Pfam" id="PF05272">
    <property type="entry name" value="VapE-like_dom"/>
    <property type="match status" value="1"/>
</dbReference>
<dbReference type="PANTHER" id="PTHR34985">
    <property type="entry name" value="SLR0554 PROTEIN"/>
    <property type="match status" value="1"/>
</dbReference>
<organism evidence="3 4">
    <name type="scientific">Paraburkholderia guartelaensis</name>
    <dbReference type="NCBI Taxonomy" id="2546446"/>
    <lineage>
        <taxon>Bacteria</taxon>
        <taxon>Pseudomonadati</taxon>
        <taxon>Pseudomonadota</taxon>
        <taxon>Betaproteobacteria</taxon>
        <taxon>Burkholderiales</taxon>
        <taxon>Burkholderiaceae</taxon>
        <taxon>Paraburkholderia</taxon>
    </lineage>
</organism>
<dbReference type="SUPFAM" id="SSF46785">
    <property type="entry name" value="Winged helix' DNA-binding domain"/>
    <property type="match status" value="1"/>
</dbReference>
<proteinExistence type="predicted"/>
<evidence type="ECO:0000259" key="2">
    <source>
        <dbReference type="SMART" id="SM00843"/>
    </source>
</evidence>
<reference evidence="3 4" key="1">
    <citation type="submission" date="2024-01" db="EMBL/GenBank/DDBJ databases">
        <title>The diversity of rhizobia nodulating Mimosa spp. in eleven states of Brazil covering several biomes is determined by host plant, location, and edaphic factors.</title>
        <authorList>
            <person name="Rouws L."/>
            <person name="Barauna A."/>
            <person name="Beukes C."/>
            <person name="De Faria S.M."/>
            <person name="Gross E."/>
            <person name="Dos Reis Junior F.B."/>
            <person name="Simon M."/>
            <person name="Maluk M."/>
            <person name="Odee D.W."/>
            <person name="Kenicer G."/>
            <person name="Young J.P.W."/>
            <person name="Reis V.M."/>
            <person name="Zilli J."/>
            <person name="James E.K."/>
        </authorList>
    </citation>
    <scope>NUCLEOTIDE SEQUENCE [LARGE SCALE GENOMIC DNA]</scope>
    <source>
        <strain evidence="3 4">JPY164</strain>
    </source>
</reference>
<dbReference type="Pfam" id="PF09397">
    <property type="entry name" value="FtsK_gamma"/>
    <property type="match status" value="1"/>
</dbReference>
<dbReference type="InterPro" id="IPR018541">
    <property type="entry name" value="Ftsk_gamma"/>
</dbReference>
<name>A0ABU9SER7_9BURK</name>
<dbReference type="InterPro" id="IPR007936">
    <property type="entry name" value="VapE-like_dom"/>
</dbReference>
<feature type="region of interest" description="Disordered" evidence="1">
    <location>
        <begin position="449"/>
        <end position="483"/>
    </location>
</feature>
<dbReference type="SMART" id="SM00843">
    <property type="entry name" value="Ftsk_gamma"/>
    <property type="match status" value="1"/>
</dbReference>
<feature type="compositionally biased region" description="Low complexity" evidence="1">
    <location>
        <begin position="890"/>
        <end position="903"/>
    </location>
</feature>
<protein>
    <submittedName>
        <fullName evidence="3">VapE domain-containing protein</fullName>
    </submittedName>
</protein>
<feature type="region of interest" description="Disordered" evidence="1">
    <location>
        <begin position="890"/>
        <end position="912"/>
    </location>
</feature>
<dbReference type="InterPro" id="IPR036390">
    <property type="entry name" value="WH_DNA-bd_sf"/>
</dbReference>
<comment type="caution">
    <text evidence="3">The sequence shown here is derived from an EMBL/GenBank/DDBJ whole genome shotgun (WGS) entry which is preliminary data.</text>
</comment>
<feature type="domain" description="FtsK gamma" evidence="2">
    <location>
        <begin position="399"/>
        <end position="464"/>
    </location>
</feature>
<evidence type="ECO:0000256" key="1">
    <source>
        <dbReference type="SAM" id="MobiDB-lite"/>
    </source>
</evidence>
<dbReference type="InterPro" id="IPR036388">
    <property type="entry name" value="WH-like_DNA-bd_sf"/>
</dbReference>
<accession>A0ABU9SER7</accession>
<evidence type="ECO:0000313" key="3">
    <source>
        <dbReference type="EMBL" id="MEM5449867.1"/>
    </source>
</evidence>
<dbReference type="PANTHER" id="PTHR34985:SF1">
    <property type="entry name" value="SLR0554 PROTEIN"/>
    <property type="match status" value="1"/>
</dbReference>
<evidence type="ECO:0000313" key="4">
    <source>
        <dbReference type="Proteomes" id="UP001390669"/>
    </source>
</evidence>
<gene>
    <name evidence="3" type="ORF">VSR33_20530</name>
</gene>
<dbReference type="RefSeq" id="WP_406952839.1">
    <property type="nucleotide sequence ID" value="NZ_JAYMRW010000008.1"/>
</dbReference>
<sequence>MATLDQIRAQLIAADHPELPAGHPHIREDGRPVRYGPGKKYWYSIHAVEKDGRIIGYIGAFGCWAGNDSGAQKFQWQGEALAPEALAAAKARREAVAADEERKRQHAAKLAANRARDQWQRAHDEGTSAYLERKQITSEGVRFASDGDVLVPMFRYDDGYRLVGLQKITPTGAKRFNKGMEKKGALFLLGDLNADSKVVQIAEGYATARSIRMATDSAVPVMVCFDAGGIMDAACYLRATYPETHVMVCADDDWMIERRLYDHLADEFGYRDAFEIGGEPILVQARKTWYRVRAARETDAHGVETLVMTFGNDVMPERTRCFENAGLKYAFEAVAAIGNASVVFPRFTGRGERKLTDFNDLHVEEGLHVVKSQIATALLVEMAASGTDHARSSHLAVVAEAVDPLYEQAVEFVCKSHAASVSKVQRHLRIGYNRAARLLEAMERAGVVSPESDSGKRSVLRPAATSAGAGNNNGGGDWPGVETENGAYTWEQRLRRTDRFALKPDLDNVVDILTHSDQWRGVLGYEAFSQKVHKLDRPPYEGGDVGEWIEHDDVLLTDWFGRTWSITPRRDVICDAVATVARRNTYHVVLDYLRGLVWDQKPRVRTWLVDYLGVQDTQYARAVGYKWLLGAVGRVMEPGCKMDNVLILEGPQDAGKSRSIKMLFGEEWSMEANINLNDSDAVEVLGGKWAIELAELDALNKSDSAAAKRWITTQADVYRPKYARRAVRVPRQFVVVGTVNLDAYLKDETGNRRYWPVRVMPWIALASLRSDRDQIWAEAFAMYQEWAAENAEAGGELPTPWQVLGEEKPMFEIEQAARYEGDMYESLIAEFVQGRESVTMEDIALDCIKLETSKVTKAEQRRIGAAMKALGWERKRETKGARRWYYVPASAPASPASTARSQSTESDDDAPL</sequence>
<dbReference type="Proteomes" id="UP001390669">
    <property type="component" value="Unassembled WGS sequence"/>
</dbReference>
<dbReference type="EMBL" id="JAYMRW010000008">
    <property type="protein sequence ID" value="MEM5449867.1"/>
    <property type="molecule type" value="Genomic_DNA"/>
</dbReference>
<keyword evidence="4" id="KW-1185">Reference proteome</keyword>